<evidence type="ECO:0000313" key="5">
    <source>
        <dbReference type="Proteomes" id="UP000019375"/>
    </source>
</evidence>
<evidence type="ECO:0000256" key="2">
    <source>
        <dbReference type="SAM" id="MobiDB-lite"/>
    </source>
</evidence>
<keyword evidence="1" id="KW-0862">Zinc</keyword>
<gene>
    <name evidence="4" type="ORF">BN860_05336g</name>
</gene>
<organism evidence="4 5">
    <name type="scientific">Zygosaccharomyces bailii (strain CLIB 213 / ATCC 58445 / CBS 680 / BCRC 21525 / NBRC 1098 / NCYC 1416 / NRRL Y-2227)</name>
    <dbReference type="NCBI Taxonomy" id="1333698"/>
    <lineage>
        <taxon>Eukaryota</taxon>
        <taxon>Fungi</taxon>
        <taxon>Dikarya</taxon>
        <taxon>Ascomycota</taxon>
        <taxon>Saccharomycotina</taxon>
        <taxon>Saccharomycetes</taxon>
        <taxon>Saccharomycetales</taxon>
        <taxon>Saccharomycetaceae</taxon>
        <taxon>Zygosaccharomyces</taxon>
    </lineage>
</organism>
<dbReference type="InterPro" id="IPR001841">
    <property type="entry name" value="Znf_RING"/>
</dbReference>
<dbReference type="OrthoDB" id="299997at2759"/>
<sequence length="853" mass="96705">MQNNVKTPSDRITFDKRIHTPPSVESDTGRPKLLKSISGTVFRRPSLKSSQNSTLDSIELFAAGGSMSKRRLTPKPLNLTHPLSPPPTVRKKREVSPRTGSTGSLRSLKLDSPIHMLSPAKYRSCKSSGIKPTNLQESLKREALRSASSSATYPIIWTDTVEDPYLEENSPTYFRSISRNVSNITSSAGRRRFITEQCSMCAEGMSSIFPGETVVQMTCSHASHYECYLAMYEPVYMSGEWPECRECHKLSKPIDPEVIQRMTSSLLTKRDSTTSLIEQHLMQDRLHGSVISNTFDFTPKDQLITSADFSSDGFKTPLRMTRTIPNYENDDTALSYGTLFGQVAVFEDKLVASLEENDLLSENDATEDLTEKELEDEELHIEIKPLTDSHMNKRYFVVAEVPNEQHHNHCVKHNSKHKNHIASEKKILKSQIESFVKRELNQGAEVGFLSMFDQVGYSTDGENWHNTTLVCFFEKCLILFDVSEMKTVGKIPVEQICHVNKLNENSLIIDLKSRALPEVYFSFPLVQDHESTLERWKYYLVQPDKEADLEHMTETAWDILPPEITPSFTECSFNDSSFECDKCTKPWQSQDADAPLQLIVCLSLSNNERHDSAAYEHRIAQGLRRILECLNEGDLFGLVTVGKNGSGDIGEFGSFVGTVNKNWTGWDDFIDSLQIVECQAFQTPLKEFNKVWETCYRLVSTSYSLLDSEEHAKFFKQIVFMTDDPQVQGTNKYEEIITKDYHFELMRVPSYHTKNCDFADIISGLHKKSVKALEIKLPGGVLQFGNMAPGERKTLTAHLDELPLSRKKGVPVLLGAKRSVKNACVEIEAQWYSLKTASQRKIRKSLRIPICRS</sequence>
<dbReference type="EMBL" id="HG316459">
    <property type="protein sequence ID" value="CDF90299.1"/>
    <property type="molecule type" value="Genomic_DNA"/>
</dbReference>
<dbReference type="PROSITE" id="PS50089">
    <property type="entry name" value="ZF_RING_2"/>
    <property type="match status" value="1"/>
</dbReference>
<feature type="domain" description="RING-type" evidence="3">
    <location>
        <begin position="198"/>
        <end position="248"/>
    </location>
</feature>
<dbReference type="AlphaFoldDB" id="A0A8J2TA49"/>
<evidence type="ECO:0000256" key="1">
    <source>
        <dbReference type="PROSITE-ProRule" id="PRU00175"/>
    </source>
</evidence>
<feature type="compositionally biased region" description="Basic and acidic residues" evidence="2">
    <location>
        <begin position="8"/>
        <end position="18"/>
    </location>
</feature>
<feature type="region of interest" description="Disordered" evidence="2">
    <location>
        <begin position="67"/>
        <end position="106"/>
    </location>
</feature>
<reference evidence="5" key="1">
    <citation type="journal article" date="2013" name="Genome Announc.">
        <title>Genome sequence of the food spoilage yeast Zygosaccharomyces bailii CLIB 213(T).</title>
        <authorList>
            <person name="Galeote V."/>
            <person name="Bigey F."/>
            <person name="Devillers H."/>
            <person name="Neuveglise C."/>
            <person name="Dequin S."/>
        </authorList>
    </citation>
    <scope>NUCLEOTIDE SEQUENCE [LARGE SCALE GENOMIC DNA]</scope>
    <source>
        <strain evidence="5">CLIB 213 / ATCC 58445 / CBS 680 / CCRC 21525 / NBRC 1098 / NCYC 1416 / NRRL Y-2227</strain>
    </source>
</reference>
<dbReference type="Proteomes" id="UP000019375">
    <property type="component" value="Unassembled WGS sequence"/>
</dbReference>
<name>A0A8J2TA49_ZYGB2</name>
<keyword evidence="1" id="KW-0863">Zinc-finger</keyword>
<keyword evidence="5" id="KW-1185">Reference proteome</keyword>
<protein>
    <submittedName>
        <fullName evidence="4">ZYBA0S06-05336g1_1</fullName>
    </submittedName>
</protein>
<accession>A0A8J2TA49</accession>
<dbReference type="GO" id="GO:0008270">
    <property type="term" value="F:zinc ion binding"/>
    <property type="evidence" value="ECO:0007669"/>
    <property type="project" value="UniProtKB-KW"/>
</dbReference>
<keyword evidence="1" id="KW-0479">Metal-binding</keyword>
<evidence type="ECO:0000259" key="3">
    <source>
        <dbReference type="PROSITE" id="PS50089"/>
    </source>
</evidence>
<evidence type="ECO:0000313" key="4">
    <source>
        <dbReference type="EMBL" id="CDF90299.1"/>
    </source>
</evidence>
<proteinExistence type="predicted"/>
<feature type="region of interest" description="Disordered" evidence="2">
    <location>
        <begin position="1"/>
        <end position="32"/>
    </location>
</feature>